<gene>
    <name evidence="1" type="ORF">ABG768_021952</name>
</gene>
<dbReference type="Proteomes" id="UP001479290">
    <property type="component" value="Unassembled WGS sequence"/>
</dbReference>
<protein>
    <submittedName>
        <fullName evidence="1">Uncharacterized protein</fullName>
    </submittedName>
</protein>
<organism evidence="1 2">
    <name type="scientific">Culter alburnus</name>
    <name type="common">Topmouth culter</name>
    <dbReference type="NCBI Taxonomy" id="194366"/>
    <lineage>
        <taxon>Eukaryota</taxon>
        <taxon>Metazoa</taxon>
        <taxon>Chordata</taxon>
        <taxon>Craniata</taxon>
        <taxon>Vertebrata</taxon>
        <taxon>Euteleostomi</taxon>
        <taxon>Actinopterygii</taxon>
        <taxon>Neopterygii</taxon>
        <taxon>Teleostei</taxon>
        <taxon>Ostariophysi</taxon>
        <taxon>Cypriniformes</taxon>
        <taxon>Xenocyprididae</taxon>
        <taxon>Xenocypridinae</taxon>
        <taxon>Culter</taxon>
    </lineage>
</organism>
<dbReference type="AlphaFoldDB" id="A0AAW2ASM2"/>
<accession>A0AAW2ASM2</accession>
<comment type="caution">
    <text evidence="1">The sequence shown here is derived from an EMBL/GenBank/DDBJ whole genome shotgun (WGS) entry which is preliminary data.</text>
</comment>
<evidence type="ECO:0000313" key="1">
    <source>
        <dbReference type="EMBL" id="KAK9976749.1"/>
    </source>
</evidence>
<dbReference type="EMBL" id="JAWDJR010000004">
    <property type="protein sequence ID" value="KAK9976749.1"/>
    <property type="molecule type" value="Genomic_DNA"/>
</dbReference>
<feature type="non-terminal residue" evidence="1">
    <location>
        <position position="1"/>
    </location>
</feature>
<name>A0AAW2ASM2_CULAL</name>
<reference evidence="1 2" key="1">
    <citation type="submission" date="2024-05" db="EMBL/GenBank/DDBJ databases">
        <title>A high-quality chromosomal-level genome assembly of Topmouth culter (Culter alburnus).</title>
        <authorList>
            <person name="Zhao H."/>
        </authorList>
    </citation>
    <scope>NUCLEOTIDE SEQUENCE [LARGE SCALE GENOMIC DNA]</scope>
    <source>
        <strain evidence="1">CATC2023</strain>
        <tissue evidence="1">Muscle</tissue>
    </source>
</reference>
<keyword evidence="2" id="KW-1185">Reference proteome</keyword>
<sequence length="208" mass="24972">IVEWDRSSWTSDRYDEATVRARQTPYLFYIATKKEDEEEEVVRETEGRNDEQYDVRTLDREIIKRLDDEAIARRNITATINRRFDELNSRLDDINIRLDGHFKENQNRIASEFLAIHNKLDYHFQINCDRIAAEFFEVHNRLKPVNALIPEILDRIYQLNQSLEDSHHRLQTRIEENHERILRELNDQLRERQLTVSLLSAMVTCVHP</sequence>
<evidence type="ECO:0000313" key="2">
    <source>
        <dbReference type="Proteomes" id="UP001479290"/>
    </source>
</evidence>
<proteinExistence type="predicted"/>
<feature type="non-terminal residue" evidence="1">
    <location>
        <position position="208"/>
    </location>
</feature>